<proteinExistence type="predicted"/>
<sequence>MDESRWTYLDAAATAVAREAMENPGMPIPVDPDVAEHMGAFADNAMSEEDALESQMGVENGVATGEE</sequence>
<dbReference type="OrthoDB" id="5460520at2"/>
<evidence type="ECO:0000313" key="3">
    <source>
        <dbReference type="Proteomes" id="UP000239867"/>
    </source>
</evidence>
<gene>
    <name evidence="2" type="ORF">CAY53_02150</name>
</gene>
<dbReference type="RefSeq" id="WP_104935733.1">
    <property type="nucleotide sequence ID" value="NZ_CP021255.1"/>
</dbReference>
<keyword evidence="3" id="KW-1185">Reference proteome</keyword>
<dbReference type="AlphaFoldDB" id="A0A2L1GLA6"/>
<dbReference type="EMBL" id="CP021255">
    <property type="protein sequence ID" value="AVD70426.1"/>
    <property type="molecule type" value="Genomic_DNA"/>
</dbReference>
<evidence type="ECO:0000256" key="1">
    <source>
        <dbReference type="SAM" id="MobiDB-lite"/>
    </source>
</evidence>
<feature type="region of interest" description="Disordered" evidence="1">
    <location>
        <begin position="48"/>
        <end position="67"/>
    </location>
</feature>
<dbReference type="KEGG" id="deo:CAY53_02150"/>
<name>A0A2L1GLA6_9BACT</name>
<dbReference type="Proteomes" id="UP000239867">
    <property type="component" value="Chromosome"/>
</dbReference>
<accession>A0A2L1GLA6</accession>
<organism evidence="2 3">
    <name type="scientific">Desulfobulbus oralis</name>
    <dbReference type="NCBI Taxonomy" id="1986146"/>
    <lineage>
        <taxon>Bacteria</taxon>
        <taxon>Pseudomonadati</taxon>
        <taxon>Thermodesulfobacteriota</taxon>
        <taxon>Desulfobulbia</taxon>
        <taxon>Desulfobulbales</taxon>
        <taxon>Desulfobulbaceae</taxon>
        <taxon>Desulfobulbus</taxon>
    </lineage>
</organism>
<evidence type="ECO:0000313" key="2">
    <source>
        <dbReference type="EMBL" id="AVD70426.1"/>
    </source>
</evidence>
<reference evidence="2 3" key="1">
    <citation type="journal article" date="2018" name="MBio">
        <title>Insights into the evolution of host association through the isolation and characterization of a novel human periodontal pathobiont, Desulfobulbus oralis.</title>
        <authorList>
            <person name="Cross K.L."/>
            <person name="Chirania P."/>
            <person name="Xiong W."/>
            <person name="Beall C.J."/>
            <person name="Elkins J.G."/>
            <person name="Giannone R.J."/>
            <person name="Griffen A.L."/>
            <person name="Guss A.M."/>
            <person name="Hettich R.L."/>
            <person name="Joshi S.S."/>
            <person name="Mokrzan E.M."/>
            <person name="Martin R.K."/>
            <person name="Zhulin I.B."/>
            <person name="Leys E.J."/>
            <person name="Podar M."/>
        </authorList>
    </citation>
    <scope>NUCLEOTIDE SEQUENCE [LARGE SCALE GENOMIC DNA]</scope>
    <source>
        <strain evidence="2 3">ORNL</strain>
    </source>
</reference>
<protein>
    <submittedName>
        <fullName evidence="2">Uncharacterized protein</fullName>
    </submittedName>
</protein>